<dbReference type="EMBL" id="DF196823">
    <property type="protein sequence ID" value="GAD32639.1"/>
    <property type="molecule type" value="Genomic_DNA"/>
</dbReference>
<reference evidence="3" key="1">
    <citation type="submission" date="2012-12" db="EMBL/GenBank/DDBJ databases">
        <title>Genome Sequence of Photobacterium leiognathi lrivu.4.1.</title>
        <authorList>
            <person name="Urbanczyk H."/>
            <person name="Ogura Y."/>
            <person name="Hayashi T."/>
            <person name="Dunlap P.V."/>
        </authorList>
    </citation>
    <scope>NUCLEOTIDE SEQUENCE [LARGE SCALE GENOMIC DNA]</scope>
    <source>
        <strain evidence="3">lrivu.4.1</strain>
    </source>
</reference>
<accession>V5FA74</accession>
<dbReference type="AlphaFoldDB" id="V5FA74"/>
<protein>
    <submittedName>
        <fullName evidence="2">Transposase IS66</fullName>
    </submittedName>
</protein>
<organism evidence="2 3">
    <name type="scientific">Photobacterium leiognathi lrivu.4.1</name>
    <dbReference type="NCBI Taxonomy" id="1248232"/>
    <lineage>
        <taxon>Bacteria</taxon>
        <taxon>Pseudomonadati</taxon>
        <taxon>Pseudomonadota</taxon>
        <taxon>Gammaproteobacteria</taxon>
        <taxon>Vibrionales</taxon>
        <taxon>Vibrionaceae</taxon>
        <taxon>Photobacterium</taxon>
    </lineage>
</organism>
<evidence type="ECO:0000313" key="2">
    <source>
        <dbReference type="EMBL" id="GAD32639.1"/>
    </source>
</evidence>
<feature type="domain" description="Transposase IS66 central" evidence="1">
    <location>
        <begin position="7"/>
        <end position="60"/>
    </location>
</feature>
<proteinExistence type="predicted"/>
<gene>
    <name evidence="2" type="ORF">PLEI_4323</name>
</gene>
<evidence type="ECO:0000259" key="1">
    <source>
        <dbReference type="Pfam" id="PF03050"/>
    </source>
</evidence>
<dbReference type="HOGENOM" id="CLU_2918672_0_0_6"/>
<dbReference type="Proteomes" id="UP000030675">
    <property type="component" value="Unassembled WGS sequence"/>
</dbReference>
<name>V5FA74_PHOLE</name>
<evidence type="ECO:0000313" key="3">
    <source>
        <dbReference type="Proteomes" id="UP000030675"/>
    </source>
</evidence>
<dbReference type="Pfam" id="PF03050">
    <property type="entry name" value="DDE_Tnp_IS66"/>
    <property type="match status" value="1"/>
</dbReference>
<dbReference type="InterPro" id="IPR004291">
    <property type="entry name" value="Transposase_IS66_central"/>
</dbReference>
<sequence length="61" mass="6897">MILSVIKEDKQCYMWQYCSGVDSPDAVLANVKNIVLYDYQNSRSKVCPVTFLGDYGGYLHG</sequence>